<dbReference type="NCBIfam" id="NF006599">
    <property type="entry name" value="PRK09136.1"/>
    <property type="match status" value="1"/>
</dbReference>
<dbReference type="SUPFAM" id="SSF53167">
    <property type="entry name" value="Purine and uridine phosphorylases"/>
    <property type="match status" value="1"/>
</dbReference>
<feature type="domain" description="Nucleoside phosphorylase" evidence="3">
    <location>
        <begin position="2"/>
        <end position="242"/>
    </location>
</feature>
<dbReference type="Pfam" id="PF01048">
    <property type="entry name" value="PNP_UDP_1"/>
    <property type="match status" value="1"/>
</dbReference>
<dbReference type="EMBL" id="LAZR01003399">
    <property type="protein sequence ID" value="KKN18744.1"/>
    <property type="molecule type" value="Genomic_DNA"/>
</dbReference>
<dbReference type="AlphaFoldDB" id="A0A0F9NLB8"/>
<protein>
    <recommendedName>
        <fullName evidence="3">Nucleoside phosphorylase domain-containing protein</fullName>
    </recommendedName>
</protein>
<dbReference type="PANTHER" id="PTHR42679:SF2">
    <property type="entry name" value="S-METHYL-5'-THIOADENOSINE PHOSPHORYLASE"/>
    <property type="match status" value="1"/>
</dbReference>
<dbReference type="GO" id="GO:0019509">
    <property type="term" value="P:L-methionine salvage from methylthioadenosine"/>
    <property type="evidence" value="ECO:0007669"/>
    <property type="project" value="TreeGrafter"/>
</dbReference>
<name>A0A0F9NLB8_9ZZZZ</name>
<dbReference type="InterPro" id="IPR000845">
    <property type="entry name" value="Nucleoside_phosphorylase_d"/>
</dbReference>
<dbReference type="NCBIfam" id="TIGR01694">
    <property type="entry name" value="MTAP"/>
    <property type="match status" value="1"/>
</dbReference>
<evidence type="ECO:0000259" key="3">
    <source>
        <dbReference type="Pfam" id="PF01048"/>
    </source>
</evidence>
<dbReference type="Gene3D" id="3.40.50.1580">
    <property type="entry name" value="Nucleoside phosphorylase domain"/>
    <property type="match status" value="1"/>
</dbReference>
<dbReference type="GO" id="GO:0005829">
    <property type="term" value="C:cytosol"/>
    <property type="evidence" value="ECO:0007669"/>
    <property type="project" value="TreeGrafter"/>
</dbReference>
<dbReference type="HAMAP" id="MF_01963">
    <property type="entry name" value="MTAP"/>
    <property type="match status" value="1"/>
</dbReference>
<dbReference type="InterPro" id="IPR035994">
    <property type="entry name" value="Nucleoside_phosphorylase_sf"/>
</dbReference>
<evidence type="ECO:0000256" key="1">
    <source>
        <dbReference type="ARBA" id="ARBA00022676"/>
    </source>
</evidence>
<evidence type="ECO:0000313" key="4">
    <source>
        <dbReference type="EMBL" id="KKN18744.1"/>
    </source>
</evidence>
<keyword evidence="1" id="KW-0328">Glycosyltransferase</keyword>
<sequence length="244" mass="26133">MLAIIGGSGLTQFSGLEIIETLDLDTPFGQPSAPIQIAQLKGKSVAFLPRHGAGHRIAPHKINYRANIHALKKAGVTSIIGVAAVGGITSKYGPSVLVVPDQIIDYTHSREHTFFSEQFRADNHIDFTWPYDAELRQALLNAAQSRNLSIIDGATYGAVQGPRLETAAEIKRMANDGCDLVGMTGMPEASLAREAELPYASLAIVANWAAGVSPELLTMAQIQQTLSAGIGEIKDLIAQFIEQM</sequence>
<dbReference type="GO" id="GO:0017061">
    <property type="term" value="F:S-methyl-5-thioadenosine phosphorylase activity"/>
    <property type="evidence" value="ECO:0007669"/>
    <property type="project" value="InterPro"/>
</dbReference>
<gene>
    <name evidence="4" type="ORF">LCGC14_0952670</name>
</gene>
<reference evidence="4" key="1">
    <citation type="journal article" date="2015" name="Nature">
        <title>Complex archaea that bridge the gap between prokaryotes and eukaryotes.</title>
        <authorList>
            <person name="Spang A."/>
            <person name="Saw J.H."/>
            <person name="Jorgensen S.L."/>
            <person name="Zaremba-Niedzwiedzka K."/>
            <person name="Martijn J."/>
            <person name="Lind A.E."/>
            <person name="van Eijk R."/>
            <person name="Schleper C."/>
            <person name="Guy L."/>
            <person name="Ettema T.J."/>
        </authorList>
    </citation>
    <scope>NUCLEOTIDE SEQUENCE</scope>
</reference>
<accession>A0A0F9NLB8</accession>
<dbReference type="GO" id="GO:0009116">
    <property type="term" value="P:nucleoside metabolic process"/>
    <property type="evidence" value="ECO:0007669"/>
    <property type="project" value="InterPro"/>
</dbReference>
<dbReference type="InterPro" id="IPR010044">
    <property type="entry name" value="MTAP"/>
</dbReference>
<evidence type="ECO:0000256" key="2">
    <source>
        <dbReference type="ARBA" id="ARBA00022679"/>
    </source>
</evidence>
<organism evidence="4">
    <name type="scientific">marine sediment metagenome</name>
    <dbReference type="NCBI Taxonomy" id="412755"/>
    <lineage>
        <taxon>unclassified sequences</taxon>
        <taxon>metagenomes</taxon>
        <taxon>ecological metagenomes</taxon>
    </lineage>
</organism>
<dbReference type="PANTHER" id="PTHR42679">
    <property type="entry name" value="S-METHYL-5'-THIOADENOSINE PHOSPHORYLASE"/>
    <property type="match status" value="1"/>
</dbReference>
<comment type="caution">
    <text evidence="4">The sequence shown here is derived from an EMBL/GenBank/DDBJ whole genome shotgun (WGS) entry which is preliminary data.</text>
</comment>
<proteinExistence type="inferred from homology"/>
<dbReference type="CDD" id="cd09010">
    <property type="entry name" value="MTAP_SsMTAPII_like_MTIP"/>
    <property type="match status" value="1"/>
</dbReference>
<keyword evidence="2" id="KW-0808">Transferase</keyword>